<dbReference type="GO" id="GO:0006351">
    <property type="term" value="P:DNA-templated transcription"/>
    <property type="evidence" value="ECO:0007669"/>
    <property type="project" value="TreeGrafter"/>
</dbReference>
<comment type="similarity">
    <text evidence="1">Belongs to the LysR transcriptional regulatory family.</text>
</comment>
<proteinExistence type="inferred from homology"/>
<organism evidence="6 7">
    <name type="scientific">Sulfidibacter corallicola</name>
    <dbReference type="NCBI Taxonomy" id="2818388"/>
    <lineage>
        <taxon>Bacteria</taxon>
        <taxon>Pseudomonadati</taxon>
        <taxon>Acidobacteriota</taxon>
        <taxon>Holophagae</taxon>
        <taxon>Acanthopleuribacterales</taxon>
        <taxon>Acanthopleuribacteraceae</taxon>
        <taxon>Sulfidibacter</taxon>
    </lineage>
</organism>
<dbReference type="InterPro" id="IPR036388">
    <property type="entry name" value="WH-like_DNA-bd_sf"/>
</dbReference>
<dbReference type="PROSITE" id="PS50931">
    <property type="entry name" value="HTH_LYSR"/>
    <property type="match status" value="1"/>
</dbReference>
<keyword evidence="7" id="KW-1185">Reference proteome</keyword>
<dbReference type="Proteomes" id="UP000663929">
    <property type="component" value="Chromosome"/>
</dbReference>
<keyword evidence="3" id="KW-0238">DNA-binding</keyword>
<dbReference type="PANTHER" id="PTHR30537:SF3">
    <property type="entry name" value="TRANSCRIPTIONAL REGULATORY PROTEIN"/>
    <property type="match status" value="1"/>
</dbReference>
<dbReference type="Pfam" id="PF03466">
    <property type="entry name" value="LysR_substrate"/>
    <property type="match status" value="1"/>
</dbReference>
<dbReference type="EMBL" id="CP071793">
    <property type="protein sequence ID" value="QTD48440.1"/>
    <property type="molecule type" value="Genomic_DNA"/>
</dbReference>
<protein>
    <submittedName>
        <fullName evidence="6">LysR family transcriptional regulator</fullName>
    </submittedName>
</protein>
<evidence type="ECO:0000313" key="6">
    <source>
        <dbReference type="EMBL" id="QTD48440.1"/>
    </source>
</evidence>
<evidence type="ECO:0000256" key="2">
    <source>
        <dbReference type="ARBA" id="ARBA00023015"/>
    </source>
</evidence>
<keyword evidence="4" id="KW-0804">Transcription</keyword>
<evidence type="ECO:0000259" key="5">
    <source>
        <dbReference type="PROSITE" id="PS50931"/>
    </source>
</evidence>
<dbReference type="InterPro" id="IPR058163">
    <property type="entry name" value="LysR-type_TF_proteobact-type"/>
</dbReference>
<sequence length="287" mass="32341">MDWNDARYFVFAVRERSFLKAGAELGVSHTTVARRIQAFEREWGVRLLERLPEGLVPTVAGERFLERALRVEREFLAMEREIVGLDAGLAGQLRITAPYLISRYLLPALCREFRRLHPEIELQCIAAFERFNLSRREADIAIRATSAPPETAVGRMVAHLSWSLYVAESEAEAWSDADASPCYIGLDDERPEPEWLVETFPQARLGARANDPMLLIDMVEGGMGGAVLPDFVGASVAGLVRLCRVPSWDCGLWLLTHRDLAQGGRVRAFNQFAADWFKRKNLENAEP</sequence>
<dbReference type="InterPro" id="IPR005119">
    <property type="entry name" value="LysR_subst-bd"/>
</dbReference>
<dbReference type="Gene3D" id="3.40.190.290">
    <property type="match status" value="1"/>
</dbReference>
<dbReference type="GO" id="GO:0003700">
    <property type="term" value="F:DNA-binding transcription factor activity"/>
    <property type="evidence" value="ECO:0007669"/>
    <property type="project" value="InterPro"/>
</dbReference>
<dbReference type="RefSeq" id="WP_237378090.1">
    <property type="nucleotide sequence ID" value="NZ_CP071793.1"/>
</dbReference>
<dbReference type="KEGG" id="scor:J3U87_22905"/>
<evidence type="ECO:0000256" key="3">
    <source>
        <dbReference type="ARBA" id="ARBA00023125"/>
    </source>
</evidence>
<accession>A0A8A4TFV8</accession>
<evidence type="ECO:0000256" key="4">
    <source>
        <dbReference type="ARBA" id="ARBA00023163"/>
    </source>
</evidence>
<keyword evidence="2" id="KW-0805">Transcription regulation</keyword>
<gene>
    <name evidence="6" type="ORF">J3U87_22905</name>
</gene>
<dbReference type="PANTHER" id="PTHR30537">
    <property type="entry name" value="HTH-TYPE TRANSCRIPTIONAL REGULATOR"/>
    <property type="match status" value="1"/>
</dbReference>
<dbReference type="Pfam" id="PF00126">
    <property type="entry name" value="HTH_1"/>
    <property type="match status" value="1"/>
</dbReference>
<dbReference type="AlphaFoldDB" id="A0A8A4TFV8"/>
<dbReference type="SUPFAM" id="SSF46785">
    <property type="entry name" value="Winged helix' DNA-binding domain"/>
    <property type="match status" value="1"/>
</dbReference>
<evidence type="ECO:0000256" key="1">
    <source>
        <dbReference type="ARBA" id="ARBA00009437"/>
    </source>
</evidence>
<feature type="domain" description="HTH lysR-type" evidence="5">
    <location>
        <begin position="1"/>
        <end position="58"/>
    </location>
</feature>
<dbReference type="InterPro" id="IPR000847">
    <property type="entry name" value="LysR_HTH_N"/>
</dbReference>
<evidence type="ECO:0000313" key="7">
    <source>
        <dbReference type="Proteomes" id="UP000663929"/>
    </source>
</evidence>
<dbReference type="SUPFAM" id="SSF53850">
    <property type="entry name" value="Periplasmic binding protein-like II"/>
    <property type="match status" value="1"/>
</dbReference>
<dbReference type="Gene3D" id="1.10.10.10">
    <property type="entry name" value="Winged helix-like DNA-binding domain superfamily/Winged helix DNA-binding domain"/>
    <property type="match status" value="1"/>
</dbReference>
<reference evidence="6" key="1">
    <citation type="submission" date="2021-03" db="EMBL/GenBank/DDBJ databases">
        <title>Acanthopleuribacteraceae sp. M133.</title>
        <authorList>
            <person name="Wang G."/>
        </authorList>
    </citation>
    <scope>NUCLEOTIDE SEQUENCE</scope>
    <source>
        <strain evidence="6">M133</strain>
    </source>
</reference>
<dbReference type="GO" id="GO:0043565">
    <property type="term" value="F:sequence-specific DNA binding"/>
    <property type="evidence" value="ECO:0007669"/>
    <property type="project" value="TreeGrafter"/>
</dbReference>
<dbReference type="InterPro" id="IPR036390">
    <property type="entry name" value="WH_DNA-bd_sf"/>
</dbReference>
<name>A0A8A4TFV8_SULCO</name>